<gene>
    <name evidence="5" type="ORF">CRP01_23915</name>
</gene>
<reference evidence="5 6" key="1">
    <citation type="submission" date="2017-10" db="EMBL/GenBank/DDBJ databases">
        <title>The draft genome sequence of Lewinella nigricans NBRC 102662.</title>
        <authorList>
            <person name="Wang K."/>
        </authorList>
    </citation>
    <scope>NUCLEOTIDE SEQUENCE [LARGE SCALE GENOMIC DNA]</scope>
    <source>
        <strain evidence="5 6">NBRC 102662</strain>
    </source>
</reference>
<dbReference type="InterPro" id="IPR006143">
    <property type="entry name" value="RND_pump_MFP"/>
</dbReference>
<dbReference type="AlphaFoldDB" id="A0A2D0N5Y6"/>
<accession>A0A2D0N5Y6</accession>
<dbReference type="SUPFAM" id="SSF111369">
    <property type="entry name" value="HlyD-like secretion proteins"/>
    <property type="match status" value="1"/>
</dbReference>
<evidence type="ECO:0000313" key="6">
    <source>
        <dbReference type="Proteomes" id="UP000223913"/>
    </source>
</evidence>
<dbReference type="GO" id="GO:0015562">
    <property type="term" value="F:efflux transmembrane transporter activity"/>
    <property type="evidence" value="ECO:0007669"/>
    <property type="project" value="TreeGrafter"/>
</dbReference>
<comment type="caution">
    <text evidence="5">The sequence shown here is derived from an EMBL/GenBank/DDBJ whole genome shotgun (WGS) entry which is preliminary data.</text>
</comment>
<evidence type="ECO:0000259" key="3">
    <source>
        <dbReference type="Pfam" id="PF25954"/>
    </source>
</evidence>
<evidence type="ECO:0000259" key="4">
    <source>
        <dbReference type="Pfam" id="PF25989"/>
    </source>
</evidence>
<organism evidence="5 6">
    <name type="scientific">Flavilitoribacter nigricans (strain ATCC 23147 / DSM 23189 / NBRC 102662 / NCIMB 1420 / SS-2)</name>
    <name type="common">Lewinella nigricans</name>
    <dbReference type="NCBI Taxonomy" id="1122177"/>
    <lineage>
        <taxon>Bacteria</taxon>
        <taxon>Pseudomonadati</taxon>
        <taxon>Bacteroidota</taxon>
        <taxon>Saprospiria</taxon>
        <taxon>Saprospirales</taxon>
        <taxon>Lewinellaceae</taxon>
        <taxon>Flavilitoribacter</taxon>
    </lineage>
</organism>
<dbReference type="EMBL" id="PDUD01000028">
    <property type="protein sequence ID" value="PHN03921.1"/>
    <property type="molecule type" value="Genomic_DNA"/>
</dbReference>
<feature type="domain" description="YknX-like C-terminal permuted SH3-like" evidence="4">
    <location>
        <begin position="298"/>
        <end position="364"/>
    </location>
</feature>
<dbReference type="PANTHER" id="PTHR30469:SF36">
    <property type="entry name" value="BLL3903 PROTEIN"/>
    <property type="match status" value="1"/>
</dbReference>
<dbReference type="Pfam" id="PF25954">
    <property type="entry name" value="Beta-barrel_RND_2"/>
    <property type="match status" value="1"/>
</dbReference>
<dbReference type="Gene3D" id="2.40.50.100">
    <property type="match status" value="1"/>
</dbReference>
<dbReference type="Pfam" id="PF25989">
    <property type="entry name" value="YknX_C"/>
    <property type="match status" value="1"/>
</dbReference>
<sequence>MKKRSTRILSFLGILLVIAVIALYRLGYFSESEKKMSMADDTADAKPVAVANSSASNALPVRAMVIEPTSVIEFISVNGSTQPDEEVTVSSEVPGKVMKILFKEGSRVGKGASLIQLDDTELQAQRQRLVVQQNLNEKISERLQALYEKEGVSLQEYEVAKAEVEKVKAEIALVDAQLDKRIIRAPFSGVLGLRMVSEGSYLSPGTAIVNLVNINPIEIEFSVPEKYSRMVGAGTEVTFKLDGRNETYTARVIATEPVIDADTRTFRLKASAPNPNGSILPGAFANVTVNLKEFSSSIMIPTEAVIPELGGKKVFVARNGTAQPVEVETGIRQEANIQVLSGLSEGDTLITSGILQLRTGSPVDILLPTD</sequence>
<feature type="domain" description="Multidrug resistance protein MdtA-like barrel-sandwich hybrid" evidence="2">
    <location>
        <begin position="86"/>
        <end position="212"/>
    </location>
</feature>
<feature type="domain" description="CusB-like beta-barrel" evidence="3">
    <location>
        <begin position="219"/>
        <end position="290"/>
    </location>
</feature>
<dbReference type="RefSeq" id="WP_099152634.1">
    <property type="nucleotide sequence ID" value="NZ_PDUD01000028.1"/>
</dbReference>
<dbReference type="NCBIfam" id="TIGR01730">
    <property type="entry name" value="RND_mfp"/>
    <property type="match status" value="1"/>
</dbReference>
<dbReference type="PANTHER" id="PTHR30469">
    <property type="entry name" value="MULTIDRUG RESISTANCE PROTEIN MDTA"/>
    <property type="match status" value="1"/>
</dbReference>
<dbReference type="OrthoDB" id="9806939at2"/>
<dbReference type="Gene3D" id="1.10.287.470">
    <property type="entry name" value="Helix hairpin bin"/>
    <property type="match status" value="1"/>
</dbReference>
<keyword evidence="6" id="KW-1185">Reference proteome</keyword>
<dbReference type="InterPro" id="IPR058637">
    <property type="entry name" value="YknX-like_C"/>
</dbReference>
<dbReference type="InterPro" id="IPR058625">
    <property type="entry name" value="MdtA-like_BSH"/>
</dbReference>
<name>A0A2D0N5Y6_FLAN2</name>
<evidence type="ECO:0000256" key="1">
    <source>
        <dbReference type="ARBA" id="ARBA00009477"/>
    </source>
</evidence>
<evidence type="ECO:0000313" key="5">
    <source>
        <dbReference type="EMBL" id="PHN03921.1"/>
    </source>
</evidence>
<dbReference type="Pfam" id="PF25917">
    <property type="entry name" value="BSH_RND"/>
    <property type="match status" value="1"/>
</dbReference>
<dbReference type="Gene3D" id="2.40.420.20">
    <property type="match status" value="1"/>
</dbReference>
<dbReference type="Gene3D" id="2.40.30.170">
    <property type="match status" value="1"/>
</dbReference>
<evidence type="ECO:0000259" key="2">
    <source>
        <dbReference type="Pfam" id="PF25917"/>
    </source>
</evidence>
<proteinExistence type="inferred from homology"/>
<comment type="similarity">
    <text evidence="1">Belongs to the membrane fusion protein (MFP) (TC 8.A.1) family.</text>
</comment>
<dbReference type="Proteomes" id="UP000223913">
    <property type="component" value="Unassembled WGS sequence"/>
</dbReference>
<dbReference type="GO" id="GO:1990281">
    <property type="term" value="C:efflux pump complex"/>
    <property type="evidence" value="ECO:0007669"/>
    <property type="project" value="TreeGrafter"/>
</dbReference>
<dbReference type="InterPro" id="IPR058792">
    <property type="entry name" value="Beta-barrel_RND_2"/>
</dbReference>
<protein>
    <submittedName>
        <fullName evidence="5">Efflux transporter periplasmic adaptor subunit</fullName>
    </submittedName>
</protein>